<dbReference type="Proteomes" id="UP000830115">
    <property type="component" value="Chromosome"/>
</dbReference>
<proteinExistence type="predicted"/>
<accession>A0ABY4MAF9</accession>
<keyword evidence="1" id="KW-1133">Transmembrane helix</keyword>
<evidence type="ECO:0008006" key="4">
    <source>
        <dbReference type="Google" id="ProtNLM"/>
    </source>
</evidence>
<gene>
    <name evidence="2" type="ORF">K9S39_25470</name>
</gene>
<dbReference type="EMBL" id="CP086322">
    <property type="protein sequence ID" value="UQA94760.1"/>
    <property type="molecule type" value="Genomic_DNA"/>
</dbReference>
<evidence type="ECO:0000313" key="2">
    <source>
        <dbReference type="EMBL" id="UQA94760.1"/>
    </source>
</evidence>
<keyword evidence="3" id="KW-1185">Reference proteome</keyword>
<evidence type="ECO:0000256" key="1">
    <source>
        <dbReference type="SAM" id="Phobius"/>
    </source>
</evidence>
<name>A0ABY4MAF9_9ACTN</name>
<dbReference type="RefSeq" id="WP_248865613.1">
    <property type="nucleotide sequence ID" value="NZ_CP086322.1"/>
</dbReference>
<sequence length="211" mass="23255">MNPMNEPVAPHIEQVLKHNSTLLKRHVAGRLAIGVPLLALPFVLHALGAPNSFFLVLPLPFGLWVLLFLAIRLANGLRLGVCKKVLSSYPVEYRTRVDRKEAQWLLLGTVYTVKVSSRGRQGTPRMRAVNASAVRRWPKGAENGGAWVAGDPLFGGVMIVPGSHDMLFMQPANWKKSDQERAQADSVRIVRAQQAGIAKLLEREPKVPYGA</sequence>
<protein>
    <recommendedName>
        <fullName evidence="4">PH (Pleckstrin Homology) domain-containing protein</fullName>
    </recommendedName>
</protein>
<evidence type="ECO:0000313" key="3">
    <source>
        <dbReference type="Proteomes" id="UP000830115"/>
    </source>
</evidence>
<keyword evidence="1" id="KW-0472">Membrane</keyword>
<keyword evidence="1" id="KW-0812">Transmembrane</keyword>
<feature type="transmembrane region" description="Helical" evidence="1">
    <location>
        <begin position="53"/>
        <end position="74"/>
    </location>
</feature>
<reference evidence="2" key="1">
    <citation type="submission" date="2021-10" db="EMBL/GenBank/DDBJ databases">
        <title>Streptomyces nigrumlapis sp.nov.,an antimicrobial producing actinobacterium isolated from Black Gobi rocks.</title>
        <authorList>
            <person name="Wen Y."/>
            <person name="Zhang W."/>
            <person name="Liu X.G."/>
        </authorList>
    </citation>
    <scope>NUCLEOTIDE SEQUENCE</scope>
    <source>
        <strain evidence="2">ST13-2-2</strain>
    </source>
</reference>
<organism evidence="2 3">
    <name type="scientific">Streptomyces halobius</name>
    <dbReference type="NCBI Taxonomy" id="2879846"/>
    <lineage>
        <taxon>Bacteria</taxon>
        <taxon>Bacillati</taxon>
        <taxon>Actinomycetota</taxon>
        <taxon>Actinomycetes</taxon>
        <taxon>Kitasatosporales</taxon>
        <taxon>Streptomycetaceae</taxon>
        <taxon>Streptomyces</taxon>
    </lineage>
</organism>
<feature type="transmembrane region" description="Helical" evidence="1">
    <location>
        <begin position="27"/>
        <end position="47"/>
    </location>
</feature>